<dbReference type="InterPro" id="IPR029044">
    <property type="entry name" value="Nucleotide-diphossugar_trans"/>
</dbReference>
<feature type="domain" description="Glycosyltransferase 2-like" evidence="1">
    <location>
        <begin position="10"/>
        <end position="176"/>
    </location>
</feature>
<dbReference type="Pfam" id="PF00535">
    <property type="entry name" value="Glycos_transf_2"/>
    <property type="match status" value="1"/>
</dbReference>
<dbReference type="SUPFAM" id="SSF53448">
    <property type="entry name" value="Nucleotide-diphospho-sugar transferases"/>
    <property type="match status" value="1"/>
</dbReference>
<dbReference type="InterPro" id="IPR001173">
    <property type="entry name" value="Glyco_trans_2-like"/>
</dbReference>
<dbReference type="InterPro" id="IPR050834">
    <property type="entry name" value="Glycosyltransf_2"/>
</dbReference>
<dbReference type="Proteomes" id="UP000198711">
    <property type="component" value="Unassembled WGS sequence"/>
</dbReference>
<proteinExistence type="predicted"/>
<protein>
    <submittedName>
        <fullName evidence="2">Glycosyl transferase family 2</fullName>
    </submittedName>
</protein>
<dbReference type="PANTHER" id="PTHR43685:SF3">
    <property type="entry name" value="SLR2126 PROTEIN"/>
    <property type="match status" value="1"/>
</dbReference>
<reference evidence="2 3" key="1">
    <citation type="submission" date="2016-10" db="EMBL/GenBank/DDBJ databases">
        <authorList>
            <person name="Varghese N."/>
            <person name="Submissions S."/>
        </authorList>
    </citation>
    <scope>NUCLEOTIDE SEQUENCE [LARGE SCALE GENOMIC DNA]</scope>
    <source>
        <strain evidence="2 3">DSM 25353</strain>
    </source>
</reference>
<keyword evidence="2" id="KW-0808">Transferase</keyword>
<evidence type="ECO:0000313" key="3">
    <source>
        <dbReference type="Proteomes" id="UP000198711"/>
    </source>
</evidence>
<accession>A0A8X8LFQ6</accession>
<dbReference type="Gene3D" id="3.90.550.10">
    <property type="entry name" value="Spore Coat Polysaccharide Biosynthesis Protein SpsA, Chain A"/>
    <property type="match status" value="1"/>
</dbReference>
<dbReference type="AlphaFoldDB" id="A0A8X8LFQ6"/>
<dbReference type="PANTHER" id="PTHR43685">
    <property type="entry name" value="GLYCOSYLTRANSFERASE"/>
    <property type="match status" value="1"/>
</dbReference>
<name>A0A8X8LFQ6_9BACT</name>
<gene>
    <name evidence="2" type="ORF">SAMN05444410_11748</name>
</gene>
<dbReference type="CDD" id="cd00761">
    <property type="entry name" value="Glyco_tranf_GTA_type"/>
    <property type="match status" value="1"/>
</dbReference>
<dbReference type="EMBL" id="FNNO01000017">
    <property type="protein sequence ID" value="SDX48549.1"/>
    <property type="molecule type" value="Genomic_DNA"/>
</dbReference>
<sequence length="256" mass="28909">MKQPALPKVSVLIPAYNEEKYICYVLAALLKQDYPNIEIIVANNASTDRTAVMVETFIATHAGSPVSIQLVHEMKQGTNHARECARLHATGSIIAQIDADCVPGPNWISKGLRYLIRSKRVAVTGPYDYFDGNFFMRYATIITQCLTYPMTNEVVQVAQRGAILIGGNAFIRASALRMAGGYNTELTFYGDDVDLGARLSRLGHVMYAPQLMMRTSSRRYHALGFWQVNKKYQDCFWKLVFRQNHLNETVEINHPR</sequence>
<comment type="caution">
    <text evidence="2">The sequence shown here is derived from an EMBL/GenBank/DDBJ whole genome shotgun (WGS) entry which is preliminary data.</text>
</comment>
<organism evidence="2 3">
    <name type="scientific">Hydrobacter penzbergensis</name>
    <dbReference type="NCBI Taxonomy" id="1235997"/>
    <lineage>
        <taxon>Bacteria</taxon>
        <taxon>Pseudomonadati</taxon>
        <taxon>Bacteroidota</taxon>
        <taxon>Chitinophagia</taxon>
        <taxon>Chitinophagales</taxon>
        <taxon>Chitinophagaceae</taxon>
        <taxon>Hydrobacter</taxon>
    </lineage>
</organism>
<dbReference type="GO" id="GO:0016740">
    <property type="term" value="F:transferase activity"/>
    <property type="evidence" value="ECO:0007669"/>
    <property type="project" value="UniProtKB-KW"/>
</dbReference>
<dbReference type="RefSeq" id="WP_092726336.1">
    <property type="nucleotide sequence ID" value="NZ_FNNO01000017.1"/>
</dbReference>
<evidence type="ECO:0000313" key="2">
    <source>
        <dbReference type="EMBL" id="SDX48549.1"/>
    </source>
</evidence>
<evidence type="ECO:0000259" key="1">
    <source>
        <dbReference type="Pfam" id="PF00535"/>
    </source>
</evidence>
<keyword evidence="3" id="KW-1185">Reference proteome</keyword>